<gene>
    <name evidence="9" type="ORF">TCAL_12223</name>
</gene>
<dbReference type="PROSITE" id="PS50950">
    <property type="entry name" value="ZF_THAP"/>
    <property type="match status" value="1"/>
</dbReference>
<protein>
    <recommendedName>
        <fullName evidence="8">THAP-type domain-containing protein</fullName>
    </recommendedName>
</protein>
<dbReference type="SUPFAM" id="SSF57716">
    <property type="entry name" value="Glucocorticoid receptor-like (DNA-binding domain)"/>
    <property type="match status" value="1"/>
</dbReference>
<proteinExistence type="predicted"/>
<comment type="caution">
    <text evidence="9">The sequence shown here is derived from an EMBL/GenBank/DDBJ whole genome shotgun (WGS) entry which is preliminary data.</text>
</comment>
<evidence type="ECO:0000259" key="8">
    <source>
        <dbReference type="PROSITE" id="PS50950"/>
    </source>
</evidence>
<keyword evidence="4 5" id="KW-0238">DNA-binding</keyword>
<dbReference type="InterPro" id="IPR006612">
    <property type="entry name" value="THAP_Znf"/>
</dbReference>
<keyword evidence="10" id="KW-1185">Reference proteome</keyword>
<evidence type="ECO:0000256" key="4">
    <source>
        <dbReference type="ARBA" id="ARBA00023125"/>
    </source>
</evidence>
<evidence type="ECO:0000256" key="6">
    <source>
        <dbReference type="SAM" id="Coils"/>
    </source>
</evidence>
<feature type="coiled-coil region" evidence="6">
    <location>
        <begin position="380"/>
        <end position="407"/>
    </location>
</feature>
<evidence type="ECO:0000256" key="5">
    <source>
        <dbReference type="PROSITE-ProRule" id="PRU00309"/>
    </source>
</evidence>
<keyword evidence="1" id="KW-0479">Metal-binding</keyword>
<keyword evidence="2 5" id="KW-0863">Zinc-finger</keyword>
<dbReference type="Pfam" id="PF05485">
    <property type="entry name" value="THAP"/>
    <property type="match status" value="1"/>
</dbReference>
<accession>A0A553PL77</accession>
<evidence type="ECO:0000256" key="2">
    <source>
        <dbReference type="ARBA" id="ARBA00022771"/>
    </source>
</evidence>
<dbReference type="Gene3D" id="6.20.210.20">
    <property type="entry name" value="THAP domain"/>
    <property type="match status" value="1"/>
</dbReference>
<dbReference type="AlphaFoldDB" id="A0A553PL77"/>
<dbReference type="GO" id="GO:0003677">
    <property type="term" value="F:DNA binding"/>
    <property type="evidence" value="ECO:0007669"/>
    <property type="project" value="UniProtKB-UniRule"/>
</dbReference>
<feature type="region of interest" description="Disordered" evidence="7">
    <location>
        <begin position="519"/>
        <end position="541"/>
    </location>
</feature>
<evidence type="ECO:0000256" key="1">
    <source>
        <dbReference type="ARBA" id="ARBA00022723"/>
    </source>
</evidence>
<feature type="domain" description="THAP-type" evidence="8">
    <location>
        <begin position="1"/>
        <end position="86"/>
    </location>
</feature>
<evidence type="ECO:0000256" key="7">
    <source>
        <dbReference type="SAM" id="MobiDB-lite"/>
    </source>
</evidence>
<sequence length="739" mass="81928">MSVQCLAPDCDHRQSLKTHDKGIRFVSFPSDQMERESWLTIMELPSTTAIPEAAYLCSSHFQARDFRFDLRRNHYELKSGVKPSIFDHTSHLNPDGTDRVAFRAHIRTLYVFNPETDFEEPVDSEERTFTFDSPWLQPQIRLVPLDPNTVELYTDPLEMDADLQIDSIPGQVRSMAELSEHYQNPPQTTSEPGQPRSIVISRKNADGSVTPVASKPIHEILSLADPIFQTIPPEQRRLIMAQFGVQDLPDLPPPDYDIPLTLSTKNANGSSSVVATKMLSQLQSLSDPFFQDLSLAERQRILSNLGVRVRDNQIIPFKPGSTNSQSGIPIPKGYSKEGHPVFGAVSQTRSSVGAANGVKKTKKKKMTKIMLKLRQTRSKLESDNSIIATLRRKIASMEREMATLRRKTSSTGENVVDREKRLTKAITDLNNTELITRKTQTRIRDFKAKTDADLEFSDDEHFSKKRDILPSLSWNSTSINGQRILTVGTGRSLRANGMKAEDLADFQIPSNIVVYDEPPPSANIKRPRRKLKARTGGKKRSTDVIATPANTTATNTANTSTTITSSATSPLKSEVVEASTEAIVHEMVSEVVEPPLPVAPTEMMQVLPAQVSETCSITTIPMGTPGHDIHVQATQVPVTYSMMIDAGNTVHTTVINAEVLTSMSGTGPDSIPYETITTIEIPSKPEDLEHAYGNQVETVIHTTEAGVVNSGKMQVMEETVDEMLSRDMPSAEELFHSMK</sequence>
<evidence type="ECO:0000313" key="10">
    <source>
        <dbReference type="Proteomes" id="UP000318571"/>
    </source>
</evidence>
<feature type="compositionally biased region" description="Basic residues" evidence="7">
    <location>
        <begin position="525"/>
        <end position="539"/>
    </location>
</feature>
<dbReference type="EMBL" id="VCGU01000003">
    <property type="protein sequence ID" value="TRY78433.1"/>
    <property type="molecule type" value="Genomic_DNA"/>
</dbReference>
<keyword evidence="3" id="KW-0862">Zinc</keyword>
<keyword evidence="6" id="KW-0175">Coiled coil</keyword>
<reference evidence="9 10" key="1">
    <citation type="journal article" date="2018" name="Nat. Ecol. Evol.">
        <title>Genomic signatures of mitonuclear coevolution across populations of Tigriopus californicus.</title>
        <authorList>
            <person name="Barreto F.S."/>
            <person name="Watson E.T."/>
            <person name="Lima T.G."/>
            <person name="Willett C.S."/>
            <person name="Edmands S."/>
            <person name="Li W."/>
            <person name="Burton R.S."/>
        </authorList>
    </citation>
    <scope>NUCLEOTIDE SEQUENCE [LARGE SCALE GENOMIC DNA]</scope>
    <source>
        <strain evidence="9 10">San Diego</strain>
    </source>
</reference>
<evidence type="ECO:0000256" key="3">
    <source>
        <dbReference type="ARBA" id="ARBA00022833"/>
    </source>
</evidence>
<dbReference type="Proteomes" id="UP000318571">
    <property type="component" value="Chromosome 11"/>
</dbReference>
<dbReference type="SMART" id="SM00980">
    <property type="entry name" value="THAP"/>
    <property type="match status" value="1"/>
</dbReference>
<dbReference type="GO" id="GO:0008270">
    <property type="term" value="F:zinc ion binding"/>
    <property type="evidence" value="ECO:0007669"/>
    <property type="project" value="UniProtKB-KW"/>
</dbReference>
<organism evidence="9 10">
    <name type="scientific">Tigriopus californicus</name>
    <name type="common">Marine copepod</name>
    <dbReference type="NCBI Taxonomy" id="6832"/>
    <lineage>
        <taxon>Eukaryota</taxon>
        <taxon>Metazoa</taxon>
        <taxon>Ecdysozoa</taxon>
        <taxon>Arthropoda</taxon>
        <taxon>Crustacea</taxon>
        <taxon>Multicrustacea</taxon>
        <taxon>Hexanauplia</taxon>
        <taxon>Copepoda</taxon>
        <taxon>Harpacticoida</taxon>
        <taxon>Harpacticidae</taxon>
        <taxon>Tigriopus</taxon>
    </lineage>
</organism>
<name>A0A553PL77_TIGCA</name>
<evidence type="ECO:0000313" key="9">
    <source>
        <dbReference type="EMBL" id="TRY78433.1"/>
    </source>
</evidence>
<dbReference type="InterPro" id="IPR038441">
    <property type="entry name" value="THAP_Znf_sf"/>
</dbReference>